<reference evidence="1 2" key="1">
    <citation type="submission" date="2023-04" db="EMBL/GenBank/DDBJ databases">
        <authorList>
            <person name="Hsu D."/>
        </authorList>
    </citation>
    <scope>NUCLEOTIDE SEQUENCE [LARGE SCALE GENOMIC DNA]</scope>
    <source>
        <strain evidence="1 2">MK1</strain>
    </source>
</reference>
<dbReference type="CDD" id="cd12870">
    <property type="entry name" value="MqsA"/>
    <property type="match status" value="1"/>
</dbReference>
<gene>
    <name evidence="1" type="ORF">MFMK1_000653</name>
</gene>
<accession>A0AAU0UNT4</accession>
<dbReference type="Proteomes" id="UP001329915">
    <property type="component" value="Chromosome"/>
</dbReference>
<keyword evidence="2" id="KW-1185">Reference proteome</keyword>
<dbReference type="AlphaFoldDB" id="A0AAU0UNT4"/>
<organism evidence="1 2">
    <name type="scientific">Metallumcola ferriviriculae</name>
    <dbReference type="NCBI Taxonomy" id="3039180"/>
    <lineage>
        <taxon>Bacteria</taxon>
        <taxon>Bacillati</taxon>
        <taxon>Bacillota</taxon>
        <taxon>Clostridia</taxon>
        <taxon>Neomoorellales</taxon>
        <taxon>Desulfitibacteraceae</taxon>
        <taxon>Metallumcola</taxon>
    </lineage>
</organism>
<evidence type="ECO:0000313" key="1">
    <source>
        <dbReference type="EMBL" id="WRO20863.1"/>
    </source>
</evidence>
<dbReference type="NCBIfam" id="TIGR03831">
    <property type="entry name" value="YgiT_finger"/>
    <property type="match status" value="1"/>
</dbReference>
<evidence type="ECO:0000313" key="2">
    <source>
        <dbReference type="Proteomes" id="UP001329915"/>
    </source>
</evidence>
<dbReference type="Gene3D" id="3.10.20.860">
    <property type="match status" value="1"/>
</dbReference>
<sequence>MNCIACKANVNDGEVNHTVDIEGRIIVVKNVPAKVCQQCGDYYIAHDTALKLEEIVEEAKGNGAEITIINYHDRAA</sequence>
<dbReference type="KEGG" id="dbc:MFMK1_000653"/>
<dbReference type="RefSeq" id="WP_366923741.1">
    <property type="nucleotide sequence ID" value="NZ_CP121694.1"/>
</dbReference>
<protein>
    <submittedName>
        <fullName evidence="1">Type II toxin-antitoxin system MqsA family antitoxin</fullName>
    </submittedName>
</protein>
<dbReference type="EMBL" id="CP121694">
    <property type="protein sequence ID" value="WRO20863.1"/>
    <property type="molecule type" value="Genomic_DNA"/>
</dbReference>
<name>A0AAU0UNT4_9FIRM</name>
<proteinExistence type="predicted"/>
<dbReference type="InterPro" id="IPR022453">
    <property type="entry name" value="Znf_MqsA-type"/>
</dbReference>